<dbReference type="FunFam" id="1.10.12.10:FF:000001">
    <property type="entry name" value="Probable enoyl-CoA hydratase, mitochondrial"/>
    <property type="match status" value="1"/>
</dbReference>
<proteinExistence type="inferred from homology"/>
<dbReference type="GO" id="GO:0006635">
    <property type="term" value="P:fatty acid beta-oxidation"/>
    <property type="evidence" value="ECO:0007669"/>
    <property type="project" value="TreeGrafter"/>
</dbReference>
<dbReference type="PANTHER" id="PTHR11941:SF54">
    <property type="entry name" value="ENOYL-COA HYDRATASE, MITOCHONDRIAL"/>
    <property type="match status" value="1"/>
</dbReference>
<dbReference type="PANTHER" id="PTHR11941">
    <property type="entry name" value="ENOYL-COA HYDRATASE-RELATED"/>
    <property type="match status" value="1"/>
</dbReference>
<dbReference type="Proteomes" id="UP001145050">
    <property type="component" value="Unassembled WGS sequence"/>
</dbReference>
<dbReference type="SUPFAM" id="SSF52096">
    <property type="entry name" value="ClpP/crotonase"/>
    <property type="match status" value="1"/>
</dbReference>
<comment type="similarity">
    <text evidence="1 3">Belongs to the enoyl-CoA hydratase/isomerase family.</text>
</comment>
<protein>
    <submittedName>
        <fullName evidence="4">Enoyl-CoA hydratase-related protein</fullName>
    </submittedName>
</protein>
<evidence type="ECO:0000313" key="4">
    <source>
        <dbReference type="EMBL" id="MDC3424063.1"/>
    </source>
</evidence>
<dbReference type="GO" id="GO:0016836">
    <property type="term" value="F:hydro-lyase activity"/>
    <property type="evidence" value="ECO:0007669"/>
    <property type="project" value="UniProtKB-ARBA"/>
</dbReference>
<dbReference type="AlphaFoldDB" id="A0A9X3WSJ8"/>
<sequence length="258" mass="28693">MENVMLEIKNNIACLTINRQEQLNTFNYEVLTELETALDDIKLNKEVRVVIVTGAGEKAFSAGADLKERRTLTEKQVRRNVNKIRDVFLTLEELPQPSIAAINGYALGGGFELALACDFRIAVDDATLGLPEVSWAIVPGAGGTQRLPRLIGISKAKEWILTARKVKAQEAVLMGAVNKSVPREKLWEEVNALAYEMMNNAPLAVAQAKYAMNNGSNTDIYSGLKIESQAYERIIPTKDRIEALEAFKEKRKPQFRGE</sequence>
<dbReference type="CDD" id="cd06558">
    <property type="entry name" value="crotonase-like"/>
    <property type="match status" value="1"/>
</dbReference>
<dbReference type="RefSeq" id="WP_272435868.1">
    <property type="nucleotide sequence ID" value="NZ_JAMQKB010000004.1"/>
</dbReference>
<evidence type="ECO:0000313" key="5">
    <source>
        <dbReference type="Proteomes" id="UP001145050"/>
    </source>
</evidence>
<evidence type="ECO:0000256" key="2">
    <source>
        <dbReference type="ARBA" id="ARBA00023239"/>
    </source>
</evidence>
<accession>A0A9X3WSJ8</accession>
<dbReference type="FunFam" id="3.90.226.10:FF:000009">
    <property type="entry name" value="Carnitinyl-CoA dehydratase"/>
    <property type="match status" value="1"/>
</dbReference>
<dbReference type="Gene3D" id="3.90.226.10">
    <property type="entry name" value="2-enoyl-CoA Hydratase, Chain A, domain 1"/>
    <property type="match status" value="1"/>
</dbReference>
<gene>
    <name evidence="4" type="ORF">NC797_06025</name>
</gene>
<evidence type="ECO:0000256" key="1">
    <source>
        <dbReference type="ARBA" id="ARBA00005254"/>
    </source>
</evidence>
<dbReference type="InterPro" id="IPR001753">
    <property type="entry name" value="Enoyl-CoA_hydra/iso"/>
</dbReference>
<dbReference type="InterPro" id="IPR029045">
    <property type="entry name" value="ClpP/crotonase-like_dom_sf"/>
</dbReference>
<comment type="caution">
    <text evidence="4">The sequence shown here is derived from an EMBL/GenBank/DDBJ whole genome shotgun (WGS) entry which is preliminary data.</text>
</comment>
<dbReference type="InterPro" id="IPR014748">
    <property type="entry name" value="Enoyl-CoA_hydra_C"/>
</dbReference>
<dbReference type="Gene3D" id="1.10.12.10">
    <property type="entry name" value="Lyase 2-enoyl-coa Hydratase, Chain A, domain 2"/>
    <property type="match status" value="1"/>
</dbReference>
<dbReference type="InterPro" id="IPR018376">
    <property type="entry name" value="Enoyl-CoA_hyd/isom_CS"/>
</dbReference>
<evidence type="ECO:0000256" key="3">
    <source>
        <dbReference type="RuleBase" id="RU003707"/>
    </source>
</evidence>
<name>A0A9X3WSJ8_9BACI</name>
<dbReference type="EMBL" id="JAMQKB010000004">
    <property type="protein sequence ID" value="MDC3424063.1"/>
    <property type="molecule type" value="Genomic_DNA"/>
</dbReference>
<dbReference type="Pfam" id="PF00378">
    <property type="entry name" value="ECH_1"/>
    <property type="match status" value="1"/>
</dbReference>
<dbReference type="PROSITE" id="PS00166">
    <property type="entry name" value="ENOYL_COA_HYDRATASE"/>
    <property type="match status" value="1"/>
</dbReference>
<organism evidence="4 5">
    <name type="scientific">Terrihalobacillus insolitus</name>
    <dbReference type="NCBI Taxonomy" id="2950438"/>
    <lineage>
        <taxon>Bacteria</taxon>
        <taxon>Bacillati</taxon>
        <taxon>Bacillota</taxon>
        <taxon>Bacilli</taxon>
        <taxon>Bacillales</taxon>
        <taxon>Bacillaceae</taxon>
        <taxon>Terrihalobacillus</taxon>
    </lineage>
</organism>
<reference evidence="4" key="1">
    <citation type="submission" date="2022-06" db="EMBL/GenBank/DDBJ databases">
        <title>Aquibacillus sp. a new bacterium isolated from soil saline samples.</title>
        <authorList>
            <person name="Galisteo C."/>
            <person name="De La Haba R."/>
            <person name="Sanchez-Porro C."/>
            <person name="Ventosa A."/>
        </authorList>
    </citation>
    <scope>NUCLEOTIDE SEQUENCE</scope>
    <source>
        <strain evidence="4">3ASR75-11</strain>
    </source>
</reference>
<keyword evidence="2" id="KW-0456">Lyase</keyword>
<keyword evidence="5" id="KW-1185">Reference proteome</keyword>